<dbReference type="PROSITE" id="PS50157">
    <property type="entry name" value="ZINC_FINGER_C2H2_2"/>
    <property type="match status" value="1"/>
</dbReference>
<evidence type="ECO:0000256" key="1">
    <source>
        <dbReference type="ARBA" id="ARBA00022723"/>
    </source>
</evidence>
<comment type="caution">
    <text evidence="8">The sequence shown here is derived from an EMBL/GenBank/DDBJ whole genome shotgun (WGS) entry which is preliminary data.</text>
</comment>
<evidence type="ECO:0000313" key="10">
    <source>
        <dbReference type="Proteomes" id="UP001430584"/>
    </source>
</evidence>
<evidence type="ECO:0000256" key="2">
    <source>
        <dbReference type="ARBA" id="ARBA00022737"/>
    </source>
</evidence>
<dbReference type="EMBL" id="JAJVCZ030000001">
    <property type="protein sequence ID" value="KAL0264505.1"/>
    <property type="molecule type" value="Genomic_DNA"/>
</dbReference>
<evidence type="ECO:0000313" key="8">
    <source>
        <dbReference type="EMBL" id="OMP82430.1"/>
    </source>
</evidence>
<dbReference type="SUPFAM" id="SSF57667">
    <property type="entry name" value="beta-beta-alpha zinc fingers"/>
    <property type="match status" value="1"/>
</dbReference>
<dbReference type="InterPro" id="IPR036236">
    <property type="entry name" value="Znf_C2H2_sf"/>
</dbReference>
<proteinExistence type="predicted"/>
<dbReference type="PANTHER" id="PTHR24379">
    <property type="entry name" value="KRAB AND ZINC FINGER DOMAIN-CONTAINING"/>
    <property type="match status" value="1"/>
</dbReference>
<accession>A0A1S8B4D3</accession>
<name>A0A1S8B4D3_9PEZI</name>
<dbReference type="AlphaFoldDB" id="A0A1S8B4D3"/>
<dbReference type="Proteomes" id="UP001430584">
    <property type="component" value="Unassembled WGS sequence"/>
</dbReference>
<sequence>MHIYCVRCERHFSSIGARQSHWDNSSAHHICGVCGFDGAYGSELEDHFEESSCYYGACDGCDHWFLTARSLDQHFKDVVACEECDYHCHTQPRRKQHMADYHNEPTIECWGCFNKFVQASNMISHLESGACPSGCSSEDINYKLMVKCTNLRQFVKPKYRQVFRQGAKDGKVDTEELPFACEDCGDSFPLLSSLCQHMESSKTCDRRLSEVSLSPMQREFEKRVLKRAT</sequence>
<protein>
    <submittedName>
        <fullName evidence="8">Gastrula zinc finger protein</fullName>
    </submittedName>
</protein>
<keyword evidence="10" id="KW-1185">Reference proteome</keyword>
<dbReference type="SMART" id="SM00355">
    <property type="entry name" value="ZnF_C2H2"/>
    <property type="match status" value="3"/>
</dbReference>
<organism evidence="8 9">
    <name type="scientific">Diplodia seriata</name>
    <dbReference type="NCBI Taxonomy" id="420778"/>
    <lineage>
        <taxon>Eukaryota</taxon>
        <taxon>Fungi</taxon>
        <taxon>Dikarya</taxon>
        <taxon>Ascomycota</taxon>
        <taxon>Pezizomycotina</taxon>
        <taxon>Dothideomycetes</taxon>
        <taxon>Dothideomycetes incertae sedis</taxon>
        <taxon>Botryosphaeriales</taxon>
        <taxon>Botryosphaeriaceae</taxon>
        <taxon>Diplodia</taxon>
    </lineage>
</organism>
<dbReference type="PANTHER" id="PTHR24379:SF121">
    <property type="entry name" value="C2H2-TYPE DOMAIN-CONTAINING PROTEIN"/>
    <property type="match status" value="1"/>
</dbReference>
<dbReference type="Proteomes" id="UP000190776">
    <property type="component" value="Unassembled WGS sequence"/>
</dbReference>
<dbReference type="STRING" id="420778.A0A1S8B4D3"/>
<evidence type="ECO:0000256" key="4">
    <source>
        <dbReference type="ARBA" id="ARBA00022833"/>
    </source>
</evidence>
<keyword evidence="1" id="KW-0479">Metal-binding</keyword>
<evidence type="ECO:0000256" key="3">
    <source>
        <dbReference type="ARBA" id="ARBA00022771"/>
    </source>
</evidence>
<keyword evidence="3 5" id="KW-0863">Zinc-finger</keyword>
<feature type="domain" description="C2H2-type" evidence="6">
    <location>
        <begin position="179"/>
        <end position="207"/>
    </location>
</feature>
<reference evidence="7 10" key="2">
    <citation type="submission" date="2024-02" db="EMBL/GenBank/DDBJ databases">
        <title>De novo assembly and annotation of 12 fungi associated with fruit tree decline syndrome in Ontario, Canada.</title>
        <authorList>
            <person name="Sulman M."/>
            <person name="Ellouze W."/>
            <person name="Ilyukhin E."/>
        </authorList>
    </citation>
    <scope>NUCLEOTIDE SEQUENCE [LARGE SCALE GENOMIC DNA]</scope>
    <source>
        <strain evidence="7 10">FDS-637</strain>
    </source>
</reference>
<dbReference type="FunFam" id="3.30.160.60:FF:000446">
    <property type="entry name" value="Zinc finger protein"/>
    <property type="match status" value="1"/>
</dbReference>
<dbReference type="EMBL" id="MSZU01000114">
    <property type="protein sequence ID" value="OMP82430.1"/>
    <property type="molecule type" value="Genomic_DNA"/>
</dbReference>
<gene>
    <name evidence="8" type="ORF">BK809_0006740</name>
    <name evidence="7" type="ORF">SLS55_000455</name>
</gene>
<evidence type="ECO:0000313" key="9">
    <source>
        <dbReference type="Proteomes" id="UP000190776"/>
    </source>
</evidence>
<dbReference type="InterPro" id="IPR013087">
    <property type="entry name" value="Znf_C2H2_type"/>
</dbReference>
<evidence type="ECO:0000256" key="5">
    <source>
        <dbReference type="PROSITE-ProRule" id="PRU00042"/>
    </source>
</evidence>
<evidence type="ECO:0000313" key="7">
    <source>
        <dbReference type="EMBL" id="KAL0264505.1"/>
    </source>
</evidence>
<keyword evidence="4" id="KW-0862">Zinc</keyword>
<dbReference type="OrthoDB" id="6105938at2759"/>
<keyword evidence="2" id="KW-0677">Repeat</keyword>
<reference evidence="8 9" key="1">
    <citation type="submission" date="2017-01" db="EMBL/GenBank/DDBJ databases">
        <title>Draft genome sequence of Diplodia seriata F98.1, a fungal species involved in grapevine trunk diseases.</title>
        <authorList>
            <person name="Robert-Siegwald G."/>
            <person name="Vallet J."/>
            <person name="Abou-Mansour E."/>
            <person name="Xu J."/>
            <person name="Rey P."/>
            <person name="Bertsch C."/>
            <person name="Rego C."/>
            <person name="Larignon P."/>
            <person name="Fontaine F."/>
            <person name="Lebrun M.-H."/>
        </authorList>
    </citation>
    <scope>NUCLEOTIDE SEQUENCE [LARGE SCALE GENOMIC DNA]</scope>
    <source>
        <strain evidence="8 9">F98.1</strain>
    </source>
</reference>
<evidence type="ECO:0000259" key="6">
    <source>
        <dbReference type="PROSITE" id="PS50157"/>
    </source>
</evidence>
<dbReference type="GO" id="GO:0008270">
    <property type="term" value="F:zinc ion binding"/>
    <property type="evidence" value="ECO:0007669"/>
    <property type="project" value="UniProtKB-KW"/>
</dbReference>